<accession>A0A9N9QFG9</accession>
<sequence length="620" mass="69702">MNPPKKSRPDPATLGTPRQDGLEKQRKARLKLEQVKQTIRKYRSRFSGSSLRAHLLPAAPVTPQSTDPRPPLIAPSTSATVKPPADRVNIISVQVLPPPSKTAAPVVPEKVRWERKPCQPCPLARTASKGTTSTIADIQSSVLSPPRYRCESRVRARTASIAPATTVTAAVPYAPVPNTIRRRGVEVTTDLSRLHPTLWDWWAEKGKPRLPRTVMELPLPPGERLPMRPESNTQKTSSAVMVFEPQSRDIADQFQKQPDWSQWSSTYKEALLRLRPANFPAARRFRLRLRASDGSRFHIMMSSPVLELALNVEDALRDALEESNPEPVFFQNVDQIDPFTDPFGIPTYPHSAEDPERGDIQRAAAEIPSFSPASPPATDAQNKIMMQEQSVSAVEHDHKVFKDKRYKDKFLPKRSTSKEGDRCAYCGIRTCKDREKCPAKFSECRSCLRRGHWSAMCRKKAIRAVECSEPNTSSCSEDEEPHNIVNQVIQMDSFIGQVYLDDKDRWYVDIIMDNRLKVPFFVDSGAEVTSRIRNKHAKTKAHSLCTGGGPPLPPPSDDETDKGTEQKILEIITLVAMTGNCEVPEPEITYEKHDIAKSGKLPHRNGGDFRRHLTCIYQHR</sequence>
<dbReference type="EMBL" id="OU892287">
    <property type="protein sequence ID" value="CAG9762537.1"/>
    <property type="molecule type" value="Genomic_DNA"/>
</dbReference>
<gene>
    <name evidence="2" type="ORF">CEUTPL_LOCUS3216</name>
</gene>
<evidence type="ECO:0000313" key="2">
    <source>
        <dbReference type="EMBL" id="CAG9762537.1"/>
    </source>
</evidence>
<feature type="region of interest" description="Disordered" evidence="1">
    <location>
        <begin position="218"/>
        <end position="237"/>
    </location>
</feature>
<evidence type="ECO:0000313" key="3">
    <source>
        <dbReference type="Proteomes" id="UP001152799"/>
    </source>
</evidence>
<protein>
    <submittedName>
        <fullName evidence="2">Uncharacterized protein</fullName>
    </submittedName>
</protein>
<organism evidence="2 3">
    <name type="scientific">Ceutorhynchus assimilis</name>
    <name type="common">cabbage seed weevil</name>
    <dbReference type="NCBI Taxonomy" id="467358"/>
    <lineage>
        <taxon>Eukaryota</taxon>
        <taxon>Metazoa</taxon>
        <taxon>Ecdysozoa</taxon>
        <taxon>Arthropoda</taxon>
        <taxon>Hexapoda</taxon>
        <taxon>Insecta</taxon>
        <taxon>Pterygota</taxon>
        <taxon>Neoptera</taxon>
        <taxon>Endopterygota</taxon>
        <taxon>Coleoptera</taxon>
        <taxon>Polyphaga</taxon>
        <taxon>Cucujiformia</taxon>
        <taxon>Curculionidae</taxon>
        <taxon>Ceutorhynchinae</taxon>
        <taxon>Ceutorhynchus</taxon>
    </lineage>
</organism>
<feature type="region of interest" description="Disordered" evidence="1">
    <location>
        <begin position="59"/>
        <end position="81"/>
    </location>
</feature>
<dbReference type="AlphaFoldDB" id="A0A9N9QFG9"/>
<feature type="compositionally biased region" description="Basic and acidic residues" evidence="1">
    <location>
        <begin position="20"/>
        <end position="33"/>
    </location>
</feature>
<name>A0A9N9QFG9_9CUCU</name>
<feature type="region of interest" description="Disordered" evidence="1">
    <location>
        <begin position="539"/>
        <end position="562"/>
    </location>
</feature>
<proteinExistence type="predicted"/>
<reference evidence="2" key="1">
    <citation type="submission" date="2022-01" db="EMBL/GenBank/DDBJ databases">
        <authorList>
            <person name="King R."/>
        </authorList>
    </citation>
    <scope>NUCLEOTIDE SEQUENCE</scope>
</reference>
<dbReference type="Proteomes" id="UP001152799">
    <property type="component" value="Chromosome 11"/>
</dbReference>
<keyword evidence="3" id="KW-1185">Reference proteome</keyword>
<feature type="region of interest" description="Disordered" evidence="1">
    <location>
        <begin position="1"/>
        <end position="33"/>
    </location>
</feature>
<evidence type="ECO:0000256" key="1">
    <source>
        <dbReference type="SAM" id="MobiDB-lite"/>
    </source>
</evidence>